<evidence type="ECO:0000313" key="12">
    <source>
        <dbReference type="Proteomes" id="UP001297581"/>
    </source>
</evidence>
<dbReference type="NCBIfam" id="TIGR01887">
    <property type="entry name" value="dipeptidaselike"/>
    <property type="match status" value="1"/>
</dbReference>
<keyword evidence="3" id="KW-0645">Protease</keyword>
<organism evidence="11 12">
    <name type="scientific">Shewanella zhuhaiensis</name>
    <dbReference type="NCBI Taxonomy" id="2919576"/>
    <lineage>
        <taxon>Bacteria</taxon>
        <taxon>Pseudomonadati</taxon>
        <taxon>Pseudomonadota</taxon>
        <taxon>Gammaproteobacteria</taxon>
        <taxon>Alteromonadales</taxon>
        <taxon>Shewanellaceae</taxon>
        <taxon>Shewanella</taxon>
    </lineage>
</organism>
<keyword evidence="6" id="KW-0862">Zinc</keyword>
<name>A0AAJ1BKG3_9GAMM</name>
<dbReference type="PANTHER" id="PTHR43808:SF31">
    <property type="entry name" value="N-ACETYL-L-CITRULLINE DEACETYLASE"/>
    <property type="match status" value="1"/>
</dbReference>
<reference evidence="11 12" key="1">
    <citation type="submission" date="2022-02" db="EMBL/GenBank/DDBJ databases">
        <title>The genome sequence of Shewanella sp. 3B26.</title>
        <authorList>
            <person name="Du J."/>
        </authorList>
    </citation>
    <scope>NUCLEOTIDE SEQUENCE [LARGE SCALE GENOMIC DNA]</scope>
    <source>
        <strain evidence="11 12">3B26</strain>
    </source>
</reference>
<dbReference type="GO" id="GO:0008237">
    <property type="term" value="F:metallopeptidase activity"/>
    <property type="evidence" value="ECO:0007669"/>
    <property type="project" value="UniProtKB-KW"/>
</dbReference>
<evidence type="ECO:0000256" key="6">
    <source>
        <dbReference type="ARBA" id="ARBA00022833"/>
    </source>
</evidence>
<evidence type="ECO:0000313" key="11">
    <source>
        <dbReference type="EMBL" id="MCH4296438.1"/>
    </source>
</evidence>
<keyword evidence="8" id="KW-0482">Metalloprotease</keyword>
<evidence type="ECO:0000256" key="4">
    <source>
        <dbReference type="ARBA" id="ARBA00022723"/>
    </source>
</evidence>
<dbReference type="Pfam" id="PF01546">
    <property type="entry name" value="Peptidase_M20"/>
    <property type="match status" value="1"/>
</dbReference>
<dbReference type="InterPro" id="IPR002933">
    <property type="entry name" value="Peptidase_M20"/>
</dbReference>
<protein>
    <submittedName>
        <fullName evidence="11">Dipeptidase</fullName>
        <ecNumber evidence="11">3.4.13.-</ecNumber>
    </submittedName>
</protein>
<evidence type="ECO:0000256" key="10">
    <source>
        <dbReference type="SAM" id="SignalP"/>
    </source>
</evidence>
<dbReference type="GO" id="GO:0006508">
    <property type="term" value="P:proteolysis"/>
    <property type="evidence" value="ECO:0007669"/>
    <property type="project" value="UniProtKB-KW"/>
</dbReference>
<evidence type="ECO:0000256" key="5">
    <source>
        <dbReference type="ARBA" id="ARBA00022801"/>
    </source>
</evidence>
<dbReference type="SUPFAM" id="SSF53187">
    <property type="entry name" value="Zn-dependent exopeptidases"/>
    <property type="match status" value="1"/>
</dbReference>
<dbReference type="InterPro" id="IPR036264">
    <property type="entry name" value="Bact_exopeptidase_dim_dom"/>
</dbReference>
<keyword evidence="10" id="KW-0732">Signal</keyword>
<keyword evidence="4" id="KW-0479">Metal-binding</keyword>
<dbReference type="EMBL" id="JAKUDL010000010">
    <property type="protein sequence ID" value="MCH4296438.1"/>
    <property type="molecule type" value="Genomic_DNA"/>
</dbReference>
<dbReference type="PANTHER" id="PTHR43808">
    <property type="entry name" value="ACETYLORNITHINE DEACETYLASE"/>
    <property type="match status" value="1"/>
</dbReference>
<dbReference type="GO" id="GO:0016805">
    <property type="term" value="F:dipeptidase activity"/>
    <property type="evidence" value="ECO:0007669"/>
    <property type="project" value="UniProtKB-KW"/>
</dbReference>
<evidence type="ECO:0000256" key="8">
    <source>
        <dbReference type="ARBA" id="ARBA00023049"/>
    </source>
</evidence>
<dbReference type="Proteomes" id="UP001297581">
    <property type="component" value="Unassembled WGS sequence"/>
</dbReference>
<evidence type="ECO:0000256" key="3">
    <source>
        <dbReference type="ARBA" id="ARBA00022670"/>
    </source>
</evidence>
<dbReference type="GO" id="GO:0008270">
    <property type="term" value="F:zinc ion binding"/>
    <property type="evidence" value="ECO:0007669"/>
    <property type="project" value="InterPro"/>
</dbReference>
<keyword evidence="5 11" id="KW-0378">Hydrolase</keyword>
<dbReference type="NCBIfam" id="NF004809">
    <property type="entry name" value="PRK06156.1"/>
    <property type="match status" value="1"/>
</dbReference>
<dbReference type="SUPFAM" id="SSF55031">
    <property type="entry name" value="Bacterial exopeptidase dimerisation domain"/>
    <property type="match status" value="1"/>
</dbReference>
<comment type="caution">
    <text evidence="11">The sequence shown here is derived from an EMBL/GenBank/DDBJ whole genome shotgun (WGS) entry which is preliminary data.</text>
</comment>
<evidence type="ECO:0000256" key="2">
    <source>
        <dbReference type="ARBA" id="ARBA00006247"/>
    </source>
</evidence>
<dbReference type="InterPro" id="IPR050072">
    <property type="entry name" value="Peptidase_M20A"/>
</dbReference>
<feature type="signal peptide" evidence="10">
    <location>
        <begin position="1"/>
        <end position="28"/>
    </location>
</feature>
<dbReference type="InterPro" id="IPR010964">
    <property type="entry name" value="M20A_pepV-rel"/>
</dbReference>
<dbReference type="Gene3D" id="3.30.70.360">
    <property type="match status" value="2"/>
</dbReference>
<sequence>MKKITATRFSLRCLSALIPLLIATSGSATQTAAPVPSAEAQKVAGYAAAHFQQAQIDTLKTLVSYDTRAREGLTPETDPVFADFKRALGVKARMLGLDVEDSGYVMLISLSPKDASASTKKVGVITHGDVQPADPSLWPQSPYELTETADGKLVGRGAEDDKGPIATALYAMKAIKDSGIPIKRRIELLVYMAEESDWDPLKAFLETYQSADINITLDAEYPVVTGEKGWSQIKLSLPRVMAKVAADTPVLTHFSGGSFASQIPQQARAVIQNPNPALVTALKARAETLPVKTDFIDEPLGLAILATGKAAHSSTPEDGINAVAYLAELLSPSADGSIPDWPMTTAASTVDFLHSLVGTGLYGDKFGKLGYSDEFMGPMTLAPTLITETKAGAEVTLNLRRPVGRSPDELDKLAMEAIHAWQDAGGTQVADIETYWGTPMLVKDAPHLETLLGVYGHYTHTADPKPIAIGGSTNAKLFPNALSFGPAMPGVEYTGHSENEFITRAQLKLNLEMYTAALVELAMRD</sequence>
<keyword evidence="9" id="KW-0170">Cobalt</keyword>
<evidence type="ECO:0000256" key="1">
    <source>
        <dbReference type="ARBA" id="ARBA00001947"/>
    </source>
</evidence>
<proteinExistence type="inferred from homology"/>
<dbReference type="AlphaFoldDB" id="A0AAJ1BKG3"/>
<evidence type="ECO:0000256" key="7">
    <source>
        <dbReference type="ARBA" id="ARBA00022997"/>
    </source>
</evidence>
<comment type="cofactor">
    <cofactor evidence="1">
        <name>Zn(2+)</name>
        <dbReference type="ChEBI" id="CHEBI:29105"/>
    </cofactor>
</comment>
<keyword evidence="7 11" id="KW-0224">Dipeptidase</keyword>
<gene>
    <name evidence="11" type="ORF">MJ923_19200</name>
</gene>
<comment type="similarity">
    <text evidence="2">Belongs to the peptidase M20A family.</text>
</comment>
<dbReference type="GO" id="GO:0008777">
    <property type="term" value="F:acetylornithine deacetylase activity"/>
    <property type="evidence" value="ECO:0007669"/>
    <property type="project" value="TreeGrafter"/>
</dbReference>
<evidence type="ECO:0000256" key="9">
    <source>
        <dbReference type="ARBA" id="ARBA00023285"/>
    </source>
</evidence>
<feature type="chain" id="PRO_5042487666" evidence="10">
    <location>
        <begin position="29"/>
        <end position="525"/>
    </location>
</feature>
<keyword evidence="12" id="KW-1185">Reference proteome</keyword>
<dbReference type="GO" id="GO:0006526">
    <property type="term" value="P:L-arginine biosynthetic process"/>
    <property type="evidence" value="ECO:0007669"/>
    <property type="project" value="TreeGrafter"/>
</dbReference>
<accession>A0AAJ1BKG3</accession>
<dbReference type="Gene3D" id="3.40.630.10">
    <property type="entry name" value="Zn peptidases"/>
    <property type="match status" value="1"/>
</dbReference>
<dbReference type="EC" id="3.4.13.-" evidence="11"/>